<feature type="compositionally biased region" description="Low complexity" evidence="7">
    <location>
        <begin position="222"/>
        <end position="261"/>
    </location>
</feature>
<dbReference type="Gene3D" id="1.20.5.1700">
    <property type="match status" value="1"/>
</dbReference>
<keyword evidence="4 6" id="KW-0175">Coiled coil</keyword>
<feature type="compositionally biased region" description="Polar residues" evidence="7">
    <location>
        <begin position="39"/>
        <end position="66"/>
    </location>
</feature>
<evidence type="ECO:0000256" key="3">
    <source>
        <dbReference type="ARBA" id="ARBA00022490"/>
    </source>
</evidence>
<dbReference type="Proteomes" id="UP000696485">
    <property type="component" value="Unassembled WGS sequence"/>
</dbReference>
<feature type="compositionally biased region" description="Low complexity" evidence="7">
    <location>
        <begin position="83"/>
        <end position="94"/>
    </location>
</feature>
<feature type="compositionally biased region" description="Polar residues" evidence="7">
    <location>
        <begin position="153"/>
        <end position="186"/>
    </location>
</feature>
<dbReference type="Pfam" id="PF05010">
    <property type="entry name" value="TACC_C"/>
    <property type="match status" value="1"/>
</dbReference>
<feature type="compositionally biased region" description="Low complexity" evidence="7">
    <location>
        <begin position="586"/>
        <end position="600"/>
    </location>
</feature>
<feature type="compositionally biased region" description="Polar residues" evidence="7">
    <location>
        <begin position="262"/>
        <end position="279"/>
    </location>
</feature>
<dbReference type="GO" id="GO:0005856">
    <property type="term" value="C:cytoskeleton"/>
    <property type="evidence" value="ECO:0007669"/>
    <property type="project" value="UniProtKB-SubCell"/>
</dbReference>
<evidence type="ECO:0000256" key="7">
    <source>
        <dbReference type="SAM" id="MobiDB-lite"/>
    </source>
</evidence>
<feature type="region of interest" description="Disordered" evidence="7">
    <location>
        <begin position="28"/>
        <end position="125"/>
    </location>
</feature>
<evidence type="ECO:0000259" key="8">
    <source>
        <dbReference type="Pfam" id="PF05010"/>
    </source>
</evidence>
<gene>
    <name evidence="9" type="primary">TACC3</name>
    <name evidence="9" type="ORF">BG006_006457</name>
</gene>
<keyword evidence="3" id="KW-0963">Cytoplasm</keyword>
<evidence type="ECO:0000256" key="1">
    <source>
        <dbReference type="ARBA" id="ARBA00004245"/>
    </source>
</evidence>
<evidence type="ECO:0000256" key="4">
    <source>
        <dbReference type="ARBA" id="ARBA00023054"/>
    </source>
</evidence>
<evidence type="ECO:0000256" key="5">
    <source>
        <dbReference type="ARBA" id="ARBA00023212"/>
    </source>
</evidence>
<name>A0A9P5SIK1_9FUNG</name>
<dbReference type="InterPro" id="IPR007707">
    <property type="entry name" value="TACC_C"/>
</dbReference>
<comment type="subcellular location">
    <subcellularLocation>
        <location evidence="1">Cytoplasm</location>
        <location evidence="1">Cytoskeleton</location>
    </subcellularLocation>
</comment>
<keyword evidence="10" id="KW-1185">Reference proteome</keyword>
<feature type="domain" description="Transforming acidic coiled-coil-containing protein C-terminal" evidence="8">
    <location>
        <begin position="778"/>
        <end position="962"/>
    </location>
</feature>
<feature type="coiled-coil region" evidence="6">
    <location>
        <begin position="898"/>
        <end position="929"/>
    </location>
</feature>
<feature type="region of interest" description="Disordered" evidence="7">
    <location>
        <begin position="143"/>
        <end position="303"/>
    </location>
</feature>
<accession>A0A9P5SIK1</accession>
<feature type="region of interest" description="Disordered" evidence="7">
    <location>
        <begin position="580"/>
        <end position="600"/>
    </location>
</feature>
<evidence type="ECO:0000313" key="9">
    <source>
        <dbReference type="EMBL" id="KAF9330573.1"/>
    </source>
</evidence>
<feature type="compositionally biased region" description="Acidic residues" evidence="7">
    <location>
        <begin position="366"/>
        <end position="375"/>
    </location>
</feature>
<feature type="region of interest" description="Disordered" evidence="7">
    <location>
        <begin position="442"/>
        <end position="464"/>
    </location>
</feature>
<feature type="compositionally biased region" description="Polar residues" evidence="7">
    <location>
        <begin position="205"/>
        <end position="221"/>
    </location>
</feature>
<comment type="caution">
    <text evidence="9">The sequence shown here is derived from an EMBL/GenBank/DDBJ whole genome shotgun (WGS) entry which is preliminary data.</text>
</comment>
<sequence length="966" mass="106026">MDPESSPELPPLKRGTYDLDAILAAAENAEFAIPPPPSKTSFNSNPFASSTPSAFRSNYSPSQATAPTEDPDGTVTSPPPSRPSSGPRKPLSSSTATKKRVSTLKSTLGRFSAPKKVDLEPMMESPSDNITFGTASFLDKPAERSIDKDLSGDQASTSVTDNEDWNSTSFTVDATSPSSISSQLSNGRKGRPIRPTPFARVASPALSSSHLEPVVNSPSRTGSPNNLSSGSLGAIDPTYSTPSSSRPTSRPTSRPHSRVSSNGRYHSRQLSSDSLTSFNAMIDKEDIDEPGHSSGGPFIVSDPEHLRILESEIEDPFSPSMSAIDADTDAYLSKLIQQSSPFGPRKPPSRGQSPFKSRRNQRGDEDSFMDSTDEGLSDKELNSRFRTPKTGARTPTSPLARAVARGRAGLSLDQIVRNQDPDSFCQVPNLAVNEQATNGFGPPTADLRPTSNGQIHGSPPKDEINESDIEQHVQVDIVVQNVNVGDDLNRQASPRKGGEQYMSDFEDETPFYQSNAEVLDEEELQLHDSGDFHETHAQSFAEWMSSSAEISRLEITPPALGIMPIPSFSAVMTATALSVNGPSVESPSTTSLPSATSTGASVLTSSYTPAISSPELPNSSPSTSPSASKRLAIIEKRSHLLDDLLSKARERTKHRSETPTTLENNLEKEHESTIAPSPPEAFKSPSVPSVTFAEVNDVKVVEPECEAKEQDPDSSMSLDKKEHGLVRRPSGILLSSRIRDSTNLDAPRYSIREMEDMKKNVRMDLRIEITNEIREEYERTAEQEAAMYQFEIDELKTALAKEQHEKQQLKDVLDEFETSLVDIAVSTAKEIQTLKEDNKRLSEGKSDTEDAFMQLKVRYDELRSLNSKHVENEMILRKAVETLKDDFETSESRYESVKAHADTKLSQASKEMEHARNTYETEIAMLRAQVNRQEVHMRTLETTLETKTKENDDLIMFSEELIAKLS</sequence>
<reference evidence="9" key="1">
    <citation type="journal article" date="2020" name="Fungal Divers.">
        <title>Resolving the Mortierellaceae phylogeny through synthesis of multi-gene phylogenetics and phylogenomics.</title>
        <authorList>
            <person name="Vandepol N."/>
            <person name="Liber J."/>
            <person name="Desiro A."/>
            <person name="Na H."/>
            <person name="Kennedy M."/>
            <person name="Barry K."/>
            <person name="Grigoriev I.V."/>
            <person name="Miller A.N."/>
            <person name="O'Donnell K."/>
            <person name="Stajich J.E."/>
            <person name="Bonito G."/>
        </authorList>
    </citation>
    <scope>NUCLEOTIDE SEQUENCE</scope>
    <source>
        <strain evidence="9">NVP1</strain>
    </source>
</reference>
<dbReference type="AlphaFoldDB" id="A0A9P5SIK1"/>
<protein>
    <submittedName>
        <fullName evidence="9">Transforming acidic coiled-coil-containing protein 3</fullName>
    </submittedName>
</protein>
<feature type="region of interest" description="Disordered" evidence="7">
    <location>
        <begin position="332"/>
        <end position="401"/>
    </location>
</feature>
<comment type="similarity">
    <text evidence="2">Belongs to the TACC family.</text>
</comment>
<evidence type="ECO:0000256" key="2">
    <source>
        <dbReference type="ARBA" id="ARBA00009423"/>
    </source>
</evidence>
<feature type="coiled-coil region" evidence="6">
    <location>
        <begin position="792"/>
        <end position="851"/>
    </location>
</feature>
<evidence type="ECO:0000256" key="6">
    <source>
        <dbReference type="SAM" id="Coils"/>
    </source>
</evidence>
<proteinExistence type="inferred from homology"/>
<dbReference type="EMBL" id="JAAAUY010000386">
    <property type="protein sequence ID" value="KAF9330573.1"/>
    <property type="molecule type" value="Genomic_DNA"/>
</dbReference>
<evidence type="ECO:0000313" key="10">
    <source>
        <dbReference type="Proteomes" id="UP000696485"/>
    </source>
</evidence>
<keyword evidence="5" id="KW-0206">Cytoskeleton</keyword>
<organism evidence="9 10">
    <name type="scientific">Podila minutissima</name>
    <dbReference type="NCBI Taxonomy" id="64525"/>
    <lineage>
        <taxon>Eukaryota</taxon>
        <taxon>Fungi</taxon>
        <taxon>Fungi incertae sedis</taxon>
        <taxon>Mucoromycota</taxon>
        <taxon>Mortierellomycotina</taxon>
        <taxon>Mortierellomycetes</taxon>
        <taxon>Mortierellales</taxon>
        <taxon>Mortierellaceae</taxon>
        <taxon>Podila</taxon>
    </lineage>
</organism>
<feature type="region of interest" description="Disordered" evidence="7">
    <location>
        <begin position="647"/>
        <end position="686"/>
    </location>
</feature>